<evidence type="ECO:0000259" key="2">
    <source>
        <dbReference type="PROSITE" id="PS50006"/>
    </source>
</evidence>
<dbReference type="PANTHER" id="PTHR23308">
    <property type="entry name" value="NUCLEAR INHIBITOR OF PROTEIN PHOSPHATASE-1"/>
    <property type="match status" value="1"/>
</dbReference>
<dbReference type="RefSeq" id="WP_236606023.1">
    <property type="nucleotide sequence ID" value="NZ_CP070225.1"/>
</dbReference>
<dbReference type="PROSITE" id="PS50006">
    <property type="entry name" value="FHA_DOMAIN"/>
    <property type="match status" value="1"/>
</dbReference>
<keyword evidence="1" id="KW-0694">RNA-binding</keyword>
<dbReference type="Gene3D" id="2.60.200.20">
    <property type="match status" value="1"/>
</dbReference>
<dbReference type="InterPro" id="IPR050923">
    <property type="entry name" value="Cell_Proc_Reg/RNA_Proc"/>
</dbReference>
<accession>A0A0F6W3I7</accession>
<dbReference type="SUPFAM" id="SSF49879">
    <property type="entry name" value="SMAD/FHA domain"/>
    <property type="match status" value="1"/>
</dbReference>
<dbReference type="PROSITE" id="PS50889">
    <property type="entry name" value="S4"/>
    <property type="match status" value="1"/>
</dbReference>
<evidence type="ECO:0000313" key="4">
    <source>
        <dbReference type="Proteomes" id="UP000034883"/>
    </source>
</evidence>
<sequence length="284" mass="31775">MPRFRLRFLLQEFDLVGPEVVIGRSPDCHITIEDPLISRRHARVVIHDDTATVQDLGSRNGVRVNGRLIKGEQVLREGDRIRIGTQELVFAVVRAEQRAARPTGYMRVCHSCNTPYPEGSPQCPHCGAPPASEEDTMSGVMVEPKRSWTFQLLGEVIERALASGKALEAERLMRRAAKEVDERLAAGERLDPAHVSMIAQFAVRLARLVGGSEWVAWVLTLHRRQGMMLSDDVIDRIEEVDLDAFPDAKAVLDGYLAWFRSQHAGAGPSPDFARLTRLEQLRRG</sequence>
<dbReference type="SMART" id="SM00240">
    <property type="entry name" value="FHA"/>
    <property type="match status" value="1"/>
</dbReference>
<dbReference type="Proteomes" id="UP000034883">
    <property type="component" value="Chromosome"/>
</dbReference>
<gene>
    <name evidence="3" type="ORF">DB32_003526</name>
</gene>
<organism evidence="3 4">
    <name type="scientific">Sandaracinus amylolyticus</name>
    <dbReference type="NCBI Taxonomy" id="927083"/>
    <lineage>
        <taxon>Bacteria</taxon>
        <taxon>Pseudomonadati</taxon>
        <taxon>Myxococcota</taxon>
        <taxon>Polyangia</taxon>
        <taxon>Polyangiales</taxon>
        <taxon>Sandaracinaceae</taxon>
        <taxon>Sandaracinus</taxon>
    </lineage>
</organism>
<dbReference type="CDD" id="cd00060">
    <property type="entry name" value="FHA"/>
    <property type="match status" value="1"/>
</dbReference>
<feature type="domain" description="FHA" evidence="2">
    <location>
        <begin position="20"/>
        <end position="69"/>
    </location>
</feature>
<dbReference type="Pfam" id="PF00498">
    <property type="entry name" value="FHA"/>
    <property type="match status" value="1"/>
</dbReference>
<evidence type="ECO:0000313" key="3">
    <source>
        <dbReference type="EMBL" id="AKF06377.1"/>
    </source>
</evidence>
<dbReference type="InterPro" id="IPR008984">
    <property type="entry name" value="SMAD_FHA_dom_sf"/>
</dbReference>
<dbReference type="InterPro" id="IPR000253">
    <property type="entry name" value="FHA_dom"/>
</dbReference>
<dbReference type="AlphaFoldDB" id="A0A0F6W3I7"/>
<name>A0A0F6W3I7_9BACT</name>
<reference evidence="3 4" key="1">
    <citation type="submission" date="2015-03" db="EMBL/GenBank/DDBJ databases">
        <title>Genome assembly of Sandaracinus amylolyticus DSM 53668.</title>
        <authorList>
            <person name="Sharma G."/>
            <person name="Subramanian S."/>
        </authorList>
    </citation>
    <scope>NUCLEOTIDE SEQUENCE [LARGE SCALE GENOMIC DNA]</scope>
    <source>
        <strain evidence="3 4">DSM 53668</strain>
    </source>
</reference>
<evidence type="ECO:0000256" key="1">
    <source>
        <dbReference type="PROSITE-ProRule" id="PRU00182"/>
    </source>
</evidence>
<proteinExistence type="predicted"/>
<dbReference type="GO" id="GO:0003723">
    <property type="term" value="F:RNA binding"/>
    <property type="evidence" value="ECO:0007669"/>
    <property type="project" value="UniProtKB-KW"/>
</dbReference>
<keyword evidence="4" id="KW-1185">Reference proteome</keyword>
<dbReference type="STRING" id="927083.DB32_003526"/>
<dbReference type="KEGG" id="samy:DB32_003526"/>
<protein>
    <submittedName>
        <fullName evidence="3">Adenylate cyclase</fullName>
    </submittedName>
</protein>
<dbReference type="EMBL" id="CP011125">
    <property type="protein sequence ID" value="AKF06377.1"/>
    <property type="molecule type" value="Genomic_DNA"/>
</dbReference>